<evidence type="ECO:0000259" key="1">
    <source>
        <dbReference type="Pfam" id="PF06527"/>
    </source>
</evidence>
<dbReference type="EMBL" id="JAQQLF010000028">
    <property type="protein sequence ID" value="MDC7718922.1"/>
    <property type="molecule type" value="Genomic_DNA"/>
</dbReference>
<dbReference type="InterPro" id="IPR009492">
    <property type="entry name" value="TniQ"/>
</dbReference>
<evidence type="ECO:0000313" key="4">
    <source>
        <dbReference type="Proteomes" id="UP001219956"/>
    </source>
</evidence>
<dbReference type="InterPro" id="IPR032750">
    <property type="entry name" value="TnsD_C"/>
</dbReference>
<feature type="domain" description="Transposon Tn7 transposition protein TnsD C-terminal" evidence="2">
    <location>
        <begin position="216"/>
        <end position="312"/>
    </location>
</feature>
<comment type="caution">
    <text evidence="3">The sequence shown here is derived from an EMBL/GenBank/DDBJ whole genome shotgun (WGS) entry which is preliminary data.</text>
</comment>
<proteinExistence type="predicted"/>
<dbReference type="Proteomes" id="UP001219956">
    <property type="component" value="Unassembled WGS sequence"/>
</dbReference>
<keyword evidence="4" id="KW-1185">Reference proteome</keyword>
<reference evidence="3 4" key="1">
    <citation type="submission" date="2023-01" db="EMBL/GenBank/DDBJ databases">
        <title>Novel species of the genus Vogesella isolated from rivers.</title>
        <authorList>
            <person name="Lu H."/>
        </authorList>
    </citation>
    <scope>NUCLEOTIDE SEQUENCE [LARGE SCALE GENOMIC DNA]</scope>
    <source>
        <strain evidence="3 4">DC21W</strain>
    </source>
</reference>
<evidence type="ECO:0000259" key="2">
    <source>
        <dbReference type="Pfam" id="PF15978"/>
    </source>
</evidence>
<evidence type="ECO:0000313" key="3">
    <source>
        <dbReference type="EMBL" id="MDC7718922.1"/>
    </source>
</evidence>
<name>A0ABT5J2Q1_9NEIS</name>
<protein>
    <submittedName>
        <fullName evidence="3">TnsD family Tn7-like transposition protein</fullName>
    </submittedName>
</protein>
<dbReference type="Pfam" id="PF15978">
    <property type="entry name" value="TnsD"/>
    <property type="match status" value="1"/>
</dbReference>
<gene>
    <name evidence="3" type="ORF">PQU95_17100</name>
</gene>
<dbReference type="RefSeq" id="WP_272753129.1">
    <property type="nucleotide sequence ID" value="NZ_JAQQLF010000028.1"/>
</dbReference>
<accession>A0ABT5J2Q1</accession>
<sequence length="566" mass="65342">MITRSAYPLLARIPDETLFSWVSRLNKFWGLPSNNQTCQIIFGQYVHNICHAFPDHLKKIKIQIGDDSSTDVFLMEGTLLGFYRTFLSQAAFASARNDLLLGWGRSLSKRLSWLAYQKRTNHPLKACPRCIEEDRRQTGWSYWHLAHQWPGVWVCQIHDVSLQVLDLCDAATFKLVLPFECIEHLRSVVISDPLLDSSRSLAHFISSIVREGGVLQADVLQALYYQKLYSYGWINNTGQKQWDDAASSYIEHCRSLASIPELHFLPETVESSGRVLCQLLNDEKLVLHPLRHLLIMHWLWGDASTFWSDYYHHLKMPREQVDTIEFEPPLVSKELPSQAELKAIYTTVGGSLSNMADVLGISLPQLRKQLRLRGIFMKFELVGSSEWATQLGSALDKGLTSMELSKLLKFPRTQICAAIHRDQAMLVRWKNGRRARRIEEAREHLVSLDISSCFEAKPLPLQLKYKLCWFLIRHDKVWLLEHLRNRVSEWAQLEKPGFDFSEADISLSAQMLLYSIRSRMFPQFKFVNSRSAFQRHIPGFSVLGRRFSDFPLSGYLLTSLTRSIEK</sequence>
<organism evidence="3 4">
    <name type="scientific">Vogesella aquatica</name>
    <dbReference type="NCBI Taxonomy" id="2984206"/>
    <lineage>
        <taxon>Bacteria</taxon>
        <taxon>Pseudomonadati</taxon>
        <taxon>Pseudomonadota</taxon>
        <taxon>Betaproteobacteria</taxon>
        <taxon>Neisseriales</taxon>
        <taxon>Chromobacteriaceae</taxon>
        <taxon>Vogesella</taxon>
    </lineage>
</organism>
<feature type="domain" description="TniQ" evidence="1">
    <location>
        <begin position="13"/>
        <end position="162"/>
    </location>
</feature>
<dbReference type="Pfam" id="PF06527">
    <property type="entry name" value="TniQ"/>
    <property type="match status" value="1"/>
</dbReference>